<reference evidence="3 4" key="1">
    <citation type="submission" date="2019-09" db="EMBL/GenBank/DDBJ databases">
        <title>A chromosome-level genome assembly of the Chinese tupelo Nyssa sinensis.</title>
        <authorList>
            <person name="Yang X."/>
            <person name="Kang M."/>
            <person name="Yang Y."/>
            <person name="Xiong H."/>
            <person name="Wang M."/>
            <person name="Zhang Z."/>
            <person name="Wang Z."/>
            <person name="Wu H."/>
            <person name="Ma T."/>
            <person name="Liu J."/>
            <person name="Xi Z."/>
        </authorList>
    </citation>
    <scope>NUCLEOTIDE SEQUENCE [LARGE SCALE GENOMIC DNA]</scope>
    <source>
        <strain evidence="3">J267</strain>
        <tissue evidence="3">Leaf</tissue>
    </source>
</reference>
<evidence type="ECO:0000313" key="4">
    <source>
        <dbReference type="Proteomes" id="UP000325577"/>
    </source>
</evidence>
<proteinExistence type="predicted"/>
<evidence type="ECO:0000313" key="3">
    <source>
        <dbReference type="EMBL" id="KAA8521614.1"/>
    </source>
</evidence>
<keyword evidence="2" id="KW-0732">Signal</keyword>
<dbReference type="PANTHER" id="PTHR11439:SF455">
    <property type="entry name" value="RLK (RECEPTOR-LIKE PROTEIN KINASE) 8, PUTATIVE-RELATED"/>
    <property type="match status" value="1"/>
</dbReference>
<accession>A0A5J4ZUQ2</accession>
<sequence length="508" mass="56769">MVIFALISSLSESIIAEVIGCRSARDVWLSLEKTYASTSQARVVQTQLQLASLNKGSDSISAYYRRVKSFTNTIGAAGRPLPSSEFVPYLLAGLGPDYEPLVSSVTTRIEPIGTDELLGHLLSHEARLHHHATTAYLFSPNEPFAKLCISWTRFNQSYTANLSPSAHYSYSNHQSDSIWYPDTATTNHVTSELGNLNLHASEHVGNEHLRSAKPVKTPMATTEKLSLHTRTKFEGPSLYRSIIGSLQYLSFTKSDLAFIVSKVCQYMHSPRVPHWQSVKRILQYLPHTLHLGFLFTKSLTMNLTAYTDADWARCPDYRRSTNAYLIYSGSNLISWSSKKQPTVARSSTEAEFKAIANATTEVIWVQHLCRDLGINLTTPSTILCDNLGAIYLSSNPLFHARTKHVEIDFHFIRDRVFYKSLAVLFVSSKDQLADVLTKPLTTARFTTLYSSLRLTDLSLHLRGSVETTHANSNASRKRDQAQDGSPTAEHNHKQIPSRTIAPATNHLL</sequence>
<feature type="region of interest" description="Disordered" evidence="1">
    <location>
        <begin position="467"/>
        <end position="508"/>
    </location>
</feature>
<dbReference type="Proteomes" id="UP000325577">
    <property type="component" value="Linkage Group LG5"/>
</dbReference>
<organism evidence="3 4">
    <name type="scientific">Nyssa sinensis</name>
    <dbReference type="NCBI Taxonomy" id="561372"/>
    <lineage>
        <taxon>Eukaryota</taxon>
        <taxon>Viridiplantae</taxon>
        <taxon>Streptophyta</taxon>
        <taxon>Embryophyta</taxon>
        <taxon>Tracheophyta</taxon>
        <taxon>Spermatophyta</taxon>
        <taxon>Magnoliopsida</taxon>
        <taxon>eudicotyledons</taxon>
        <taxon>Gunneridae</taxon>
        <taxon>Pentapetalae</taxon>
        <taxon>asterids</taxon>
        <taxon>Cornales</taxon>
        <taxon>Nyssaceae</taxon>
        <taxon>Nyssa</taxon>
    </lineage>
</organism>
<dbReference type="InterPro" id="IPR043502">
    <property type="entry name" value="DNA/RNA_pol_sf"/>
</dbReference>
<dbReference type="Pfam" id="PF14223">
    <property type="entry name" value="Retrotran_gag_2"/>
    <property type="match status" value="1"/>
</dbReference>
<evidence type="ECO:0000256" key="2">
    <source>
        <dbReference type="SAM" id="SignalP"/>
    </source>
</evidence>
<protein>
    <recommendedName>
        <fullName evidence="5">Reverse transcriptase Ty1/copia-type domain-containing protein</fullName>
    </recommendedName>
</protein>
<name>A0A5J4ZUQ2_9ASTE</name>
<keyword evidence="4" id="KW-1185">Reference proteome</keyword>
<dbReference type="EMBL" id="CM018048">
    <property type="protein sequence ID" value="KAA8521614.1"/>
    <property type="molecule type" value="Genomic_DNA"/>
</dbReference>
<dbReference type="PANTHER" id="PTHR11439">
    <property type="entry name" value="GAG-POL-RELATED RETROTRANSPOSON"/>
    <property type="match status" value="1"/>
</dbReference>
<feature type="signal peptide" evidence="2">
    <location>
        <begin position="1"/>
        <end position="16"/>
    </location>
</feature>
<dbReference type="CDD" id="cd09272">
    <property type="entry name" value="RNase_HI_RT_Ty1"/>
    <property type="match status" value="1"/>
</dbReference>
<dbReference type="AlphaFoldDB" id="A0A5J4ZUQ2"/>
<feature type="chain" id="PRO_5023928952" description="Reverse transcriptase Ty1/copia-type domain-containing protein" evidence="2">
    <location>
        <begin position="17"/>
        <end position="508"/>
    </location>
</feature>
<dbReference type="OrthoDB" id="414945at2759"/>
<gene>
    <name evidence="3" type="ORF">F0562_012287</name>
</gene>
<dbReference type="SUPFAM" id="SSF56672">
    <property type="entry name" value="DNA/RNA polymerases"/>
    <property type="match status" value="1"/>
</dbReference>
<evidence type="ECO:0008006" key="5">
    <source>
        <dbReference type="Google" id="ProtNLM"/>
    </source>
</evidence>
<evidence type="ECO:0000256" key="1">
    <source>
        <dbReference type="SAM" id="MobiDB-lite"/>
    </source>
</evidence>